<evidence type="ECO:0008006" key="2">
    <source>
        <dbReference type="Google" id="ProtNLM"/>
    </source>
</evidence>
<sequence length="78" mass="9090">MTKKINYTDEPMDRVKVIADFLPGADELVPREETVEVTLRLSRSSVEFFKERATADHSDYRQAIRCCLDDYAFHGQTY</sequence>
<accession>A0A450TLF6</accession>
<gene>
    <name evidence="1" type="ORF">BECKDK2373B_GA0170837_12152</name>
</gene>
<dbReference type="EMBL" id="CAADEX010000215">
    <property type="protein sequence ID" value="VFJ68550.1"/>
    <property type="molecule type" value="Genomic_DNA"/>
</dbReference>
<reference evidence="1" key="1">
    <citation type="submission" date="2019-02" db="EMBL/GenBank/DDBJ databases">
        <authorList>
            <person name="Gruber-Vodicka R. H."/>
            <person name="Seah K. B. B."/>
        </authorList>
    </citation>
    <scope>NUCLEOTIDE SEQUENCE</scope>
    <source>
        <strain evidence="1">BECK_DK47</strain>
    </source>
</reference>
<evidence type="ECO:0000313" key="1">
    <source>
        <dbReference type="EMBL" id="VFJ68550.1"/>
    </source>
</evidence>
<protein>
    <recommendedName>
        <fullName evidence="2">CopG family transcriptional regulator</fullName>
    </recommendedName>
</protein>
<proteinExistence type="predicted"/>
<dbReference type="AlphaFoldDB" id="A0A450TLF6"/>
<name>A0A450TLF6_9GAMM</name>
<organism evidence="1">
    <name type="scientific">Candidatus Kentrum sp. DK</name>
    <dbReference type="NCBI Taxonomy" id="2126562"/>
    <lineage>
        <taxon>Bacteria</taxon>
        <taxon>Pseudomonadati</taxon>
        <taxon>Pseudomonadota</taxon>
        <taxon>Gammaproteobacteria</taxon>
        <taxon>Candidatus Kentrum</taxon>
    </lineage>
</organism>